<dbReference type="KEGG" id="marq:MARGE09_P4077"/>
<evidence type="ECO:0000256" key="1">
    <source>
        <dbReference type="SAM" id="SignalP"/>
    </source>
</evidence>
<feature type="domain" description="PET hydrolase/cutinase-like" evidence="2">
    <location>
        <begin position="54"/>
        <end position="248"/>
    </location>
</feature>
<accession>A0AAN1WLP8</accession>
<evidence type="ECO:0000259" key="2">
    <source>
        <dbReference type="Pfam" id="PF12740"/>
    </source>
</evidence>
<dbReference type="SUPFAM" id="SSF53474">
    <property type="entry name" value="alpha/beta-Hydrolases"/>
    <property type="match status" value="1"/>
</dbReference>
<dbReference type="InterPro" id="IPR041127">
    <property type="entry name" value="PET_hydrolase/cutinase-like"/>
</dbReference>
<proteinExistence type="predicted"/>
<dbReference type="InterPro" id="IPR029058">
    <property type="entry name" value="AB_hydrolase_fold"/>
</dbReference>
<name>A0AAN1WLP8_9GAMM</name>
<dbReference type="AlphaFoldDB" id="A0AAN1WLP8"/>
<evidence type="ECO:0000313" key="4">
    <source>
        <dbReference type="Proteomes" id="UP001320119"/>
    </source>
</evidence>
<dbReference type="PANTHER" id="PTHR33428:SF14">
    <property type="entry name" value="CARBOXYLESTERASE TYPE B DOMAIN-CONTAINING PROTEIN"/>
    <property type="match status" value="1"/>
</dbReference>
<dbReference type="Proteomes" id="UP001320119">
    <property type="component" value="Chromosome"/>
</dbReference>
<dbReference type="RefSeq" id="WP_236985175.1">
    <property type="nucleotide sequence ID" value="NZ_AP023086.1"/>
</dbReference>
<gene>
    <name evidence="3" type="ORF">MARGE09_P4077</name>
</gene>
<reference evidence="3 4" key="1">
    <citation type="journal article" date="2022" name="IScience">
        <title>An ultrasensitive nanofiber-based assay for enzymatic hydrolysis and deep-sea microbial degradation of cellulose.</title>
        <authorList>
            <person name="Tsudome M."/>
            <person name="Tachioka M."/>
            <person name="Miyazaki M."/>
            <person name="Uchimura K."/>
            <person name="Tsuda M."/>
            <person name="Takaki Y."/>
            <person name="Deguchi S."/>
        </authorList>
    </citation>
    <scope>NUCLEOTIDE SEQUENCE [LARGE SCALE GENOMIC DNA]</scope>
    <source>
        <strain evidence="3 4">GE09</strain>
    </source>
</reference>
<evidence type="ECO:0000313" key="3">
    <source>
        <dbReference type="EMBL" id="BCD99875.1"/>
    </source>
</evidence>
<sequence length="270" mass="28628">MKLSSVHLSSFALLLSLAFCAGNAHAFGGRDDTTGGSYDSSGGNQTTQERAGSSCTLYRPSNLDGNHPVILWGNGTGASPSSYRGLLRHWASWGFVVLAANTTNAGTGRDMLECLDWLEDSSISGYINFNKVGTSGHSQGGGGSIMAATDDRIATSAPIEGYTLGLGHDRRSHTNQSGPMLLLSGSADTLVNPTRNHAGLFSRTNVPVFWAILQGASHFEPVGDGGDFRGITTAWFLYQLFDDADAATEFEGSNCGYCNASRWEVEQKSL</sequence>
<keyword evidence="4" id="KW-1185">Reference proteome</keyword>
<feature type="chain" id="PRO_5042960614" description="PET hydrolase/cutinase-like domain-containing protein" evidence="1">
    <location>
        <begin position="27"/>
        <end position="270"/>
    </location>
</feature>
<dbReference type="EMBL" id="AP023086">
    <property type="protein sequence ID" value="BCD99875.1"/>
    <property type="molecule type" value="Genomic_DNA"/>
</dbReference>
<protein>
    <recommendedName>
        <fullName evidence="2">PET hydrolase/cutinase-like domain-containing protein</fullName>
    </recommendedName>
</protein>
<dbReference type="PANTHER" id="PTHR33428">
    <property type="entry name" value="CHLOROPHYLLASE-2, CHLOROPLASTIC"/>
    <property type="match status" value="1"/>
</dbReference>
<keyword evidence="1" id="KW-0732">Signal</keyword>
<organism evidence="3 4">
    <name type="scientific">Marinagarivorans cellulosilyticus</name>
    <dbReference type="NCBI Taxonomy" id="2721545"/>
    <lineage>
        <taxon>Bacteria</taxon>
        <taxon>Pseudomonadati</taxon>
        <taxon>Pseudomonadota</taxon>
        <taxon>Gammaproteobacteria</taxon>
        <taxon>Cellvibrionales</taxon>
        <taxon>Cellvibrionaceae</taxon>
        <taxon>Marinagarivorans</taxon>
    </lineage>
</organism>
<dbReference type="Pfam" id="PF12740">
    <property type="entry name" value="PETase"/>
    <property type="match status" value="1"/>
</dbReference>
<dbReference type="Gene3D" id="3.40.50.1820">
    <property type="entry name" value="alpha/beta hydrolase"/>
    <property type="match status" value="1"/>
</dbReference>
<feature type="signal peptide" evidence="1">
    <location>
        <begin position="1"/>
        <end position="26"/>
    </location>
</feature>